<dbReference type="FunFam" id="2.10.25.10:FF:000029">
    <property type="entry name" value="neurexin-1 isoform X1"/>
    <property type="match status" value="1"/>
</dbReference>
<evidence type="ECO:0000313" key="22">
    <source>
        <dbReference type="Proteomes" id="UP000186698"/>
    </source>
</evidence>
<dbReference type="FunFam" id="2.60.120.200:FF:000001">
    <property type="entry name" value="neurexin-1 isoform X1"/>
    <property type="match status" value="1"/>
</dbReference>
<dbReference type="InterPro" id="IPR000742">
    <property type="entry name" value="EGF"/>
</dbReference>
<dbReference type="PROSITE" id="PS51257">
    <property type="entry name" value="PROKAR_LIPOPROTEIN"/>
    <property type="match status" value="1"/>
</dbReference>
<feature type="domain" description="Laminin G" evidence="20">
    <location>
        <begin position="27"/>
        <end position="206"/>
    </location>
</feature>
<dbReference type="FunFam" id="2.60.120.200:FF:000014">
    <property type="entry name" value="neurexin-1 isoform X1"/>
    <property type="match status" value="1"/>
</dbReference>
<dbReference type="Gene3D" id="2.60.120.200">
    <property type="match status" value="6"/>
</dbReference>
<feature type="chain" id="PRO_5035317434" description="Neurexin-1" evidence="19">
    <location>
        <begin position="28"/>
        <end position="1426"/>
    </location>
</feature>
<feature type="domain" description="Laminin G" evidence="20">
    <location>
        <begin position="446"/>
        <end position="638"/>
    </location>
</feature>
<evidence type="ECO:0000256" key="7">
    <source>
        <dbReference type="ARBA" id="ARBA00022737"/>
    </source>
</evidence>
<dbReference type="SUPFAM" id="SSF49899">
    <property type="entry name" value="Concanavalin A-like lectins/glucanases"/>
    <property type="match status" value="6"/>
</dbReference>
<keyword evidence="22" id="KW-1185">Reference proteome</keyword>
<evidence type="ECO:0000259" key="21">
    <source>
        <dbReference type="PROSITE" id="PS50026"/>
    </source>
</evidence>
<evidence type="ECO:0000256" key="5">
    <source>
        <dbReference type="ARBA" id="ARBA00022723"/>
    </source>
</evidence>
<evidence type="ECO:0000256" key="9">
    <source>
        <dbReference type="ARBA" id="ARBA00022889"/>
    </source>
</evidence>
<protein>
    <recommendedName>
        <fullName evidence="13">Neurexin-1</fullName>
    </recommendedName>
    <alternativeName>
        <fullName evidence="15">Neurexin I-alpha</fullName>
    </alternativeName>
    <alternativeName>
        <fullName evidence="14">Neurexin-1-alpha</fullName>
    </alternativeName>
</protein>
<evidence type="ECO:0000256" key="16">
    <source>
        <dbReference type="PROSITE-ProRule" id="PRU00076"/>
    </source>
</evidence>
<comment type="subcellular location">
    <subcellularLocation>
        <location evidence="1">Membrane</location>
        <topology evidence="1">Single-pass type I membrane protein</topology>
    </subcellularLocation>
</comment>
<dbReference type="FunFam" id="2.10.25.10:FF:000015">
    <property type="entry name" value="neurexin-1 isoform X1"/>
    <property type="match status" value="1"/>
</dbReference>
<dbReference type="PANTHER" id="PTHR15036">
    <property type="entry name" value="PIKACHURIN-LIKE PROTEIN"/>
    <property type="match status" value="1"/>
</dbReference>
<evidence type="ECO:0000256" key="11">
    <source>
        <dbReference type="ARBA" id="ARBA00023136"/>
    </source>
</evidence>
<dbReference type="RefSeq" id="XP_041418407.1">
    <property type="nucleotide sequence ID" value="XM_041562473.1"/>
</dbReference>
<evidence type="ECO:0000256" key="2">
    <source>
        <dbReference type="ARBA" id="ARBA00010241"/>
    </source>
</evidence>
<dbReference type="GO" id="GO:0016020">
    <property type="term" value="C:membrane"/>
    <property type="evidence" value="ECO:0007669"/>
    <property type="project" value="UniProtKB-SubCell"/>
</dbReference>
<keyword evidence="7" id="KW-0677">Repeat</keyword>
<dbReference type="FunFam" id="2.60.120.200:FF:000003">
    <property type="entry name" value="neurexin-1 isoform X1"/>
    <property type="match status" value="1"/>
</dbReference>
<evidence type="ECO:0000256" key="3">
    <source>
        <dbReference type="ARBA" id="ARBA00022536"/>
    </source>
</evidence>
<feature type="compositionally biased region" description="Acidic residues" evidence="17">
    <location>
        <begin position="1313"/>
        <end position="1322"/>
    </location>
</feature>
<organism evidence="22 23">
    <name type="scientific">Xenopus laevis</name>
    <name type="common">African clawed frog</name>
    <dbReference type="NCBI Taxonomy" id="8355"/>
    <lineage>
        <taxon>Eukaryota</taxon>
        <taxon>Metazoa</taxon>
        <taxon>Chordata</taxon>
        <taxon>Craniata</taxon>
        <taxon>Vertebrata</taxon>
        <taxon>Euteleostomi</taxon>
        <taxon>Amphibia</taxon>
        <taxon>Batrachia</taxon>
        <taxon>Anura</taxon>
        <taxon>Pipoidea</taxon>
        <taxon>Pipidae</taxon>
        <taxon>Xenopodinae</taxon>
        <taxon>Xenopus</taxon>
        <taxon>Xenopus</taxon>
    </lineage>
</organism>
<feature type="domain" description="Laminin G" evidence="20">
    <location>
        <begin position="862"/>
        <end position="1037"/>
    </location>
</feature>
<proteinExistence type="inferred from homology"/>
<dbReference type="InterPro" id="IPR013320">
    <property type="entry name" value="ConA-like_dom_sf"/>
</dbReference>
<keyword evidence="11 18" id="KW-0472">Membrane</keyword>
<evidence type="ECO:0000313" key="23">
    <source>
        <dbReference type="RefSeq" id="XP_041418407.1"/>
    </source>
</evidence>
<keyword evidence="8" id="KW-0106">Calcium</keyword>
<comment type="caution">
    <text evidence="16">Lacks conserved residue(s) required for the propagation of feature annotation.</text>
</comment>
<dbReference type="Gene3D" id="2.10.25.10">
    <property type="entry name" value="Laminin"/>
    <property type="match status" value="3"/>
</dbReference>
<dbReference type="GeneID" id="108716082"/>
<feature type="domain" description="EGF-like" evidence="21">
    <location>
        <begin position="1040"/>
        <end position="1077"/>
    </location>
</feature>
<feature type="transmembrane region" description="Helical" evidence="18">
    <location>
        <begin position="1352"/>
        <end position="1372"/>
    </location>
</feature>
<feature type="signal peptide" evidence="19">
    <location>
        <begin position="1"/>
        <end position="27"/>
    </location>
</feature>
<accession>A0A8J1KM47</accession>
<dbReference type="InterPro" id="IPR050372">
    <property type="entry name" value="Neurexin-related_CASP"/>
</dbReference>
<gene>
    <name evidence="23" type="primary">LOC108716082</name>
</gene>
<dbReference type="SMART" id="SM00294">
    <property type="entry name" value="4.1m"/>
    <property type="match status" value="1"/>
</dbReference>
<dbReference type="GO" id="GO:0046872">
    <property type="term" value="F:metal ion binding"/>
    <property type="evidence" value="ECO:0007669"/>
    <property type="project" value="UniProtKB-KW"/>
</dbReference>
<keyword evidence="9" id="KW-0130">Cell adhesion</keyword>
<dbReference type="InterPro" id="IPR003585">
    <property type="entry name" value="Neurexin-like"/>
</dbReference>
<evidence type="ECO:0000256" key="13">
    <source>
        <dbReference type="ARBA" id="ARBA00044151"/>
    </source>
</evidence>
<keyword evidence="6 19" id="KW-0732">Signal</keyword>
<feature type="region of interest" description="Disordered" evidence="17">
    <location>
        <begin position="1281"/>
        <end position="1344"/>
    </location>
</feature>
<keyword evidence="12" id="KW-1015">Disulfide bond</keyword>
<dbReference type="FunFam" id="2.60.120.200:FF:000005">
    <property type="entry name" value="neurexin-1 isoform X1"/>
    <property type="match status" value="1"/>
</dbReference>
<evidence type="ECO:0000256" key="19">
    <source>
        <dbReference type="SAM" id="SignalP"/>
    </source>
</evidence>
<evidence type="ECO:0000256" key="17">
    <source>
        <dbReference type="SAM" id="MobiDB-lite"/>
    </source>
</evidence>
<dbReference type="CTD" id="108716082"/>
<evidence type="ECO:0000256" key="15">
    <source>
        <dbReference type="ARBA" id="ARBA00044347"/>
    </source>
</evidence>
<evidence type="ECO:0000256" key="6">
    <source>
        <dbReference type="ARBA" id="ARBA00022729"/>
    </source>
</evidence>
<sequence length="1426" mass="157239">MASVLKQGGLIIWMVLVLGCMVDIGCGLEFPGTESQWTRFPKWNACCESEMSFNMKTKRSSGLVVYFDDEGFCDFLELILYEGRLKLSFSIFCAEPASLLTDLAVNDNKWHSVVIKRNFKNTTLILDKESKWVEVKSKRRDMTVFSSLFIGGIPPELHSSTLKLTFPEVKDHSPFQGWISDVRVNFSDSSPVTSNDIRMEDETNPCAQDQVCLNGGICSVVNEEVTCDCSQTGFQGKDCSEGLAHLMMGDQGKEEYIATFKGSEYFCYDLSQNPIQSSSDEITLSFKTLQRNGLMLHTGKSADYVNLALKNGAVSLVINLGSGAFEALVEPVNGKFNDNNWHDVKVTRNLRQVTISVDGILTTTGYTQEDYTMLGSDDFFYVGGSPSTADLPGSPVSNNFMGCLKEVVYKNNDVRLELSRLAKQGDAKMKVHGVIAFKCENVATLDPITFETPESFISLPKWNAKKTGSISFDFRTTEPNGLILFSHGKPRHQKDAKNPQMIKVDFFAIEMLDGHLYLLLDMGSGTIKIKAIQKKVNDGEWYHVDFQRDGRSGTISVNTLRTPYTAPGESEILDLDDDLYLGGLPENKAGLVFPTEVWTALLNYGYVGCIRDLFIDGQSKDIRQLAEQQSTAGVKPSCSRETTKPCINNPCKNNGVCRDGWNRYVCDCSGTGYLGRSCEREATMVSYDGSKFMKIQLPVVMHTEAEDVSLRFCSQRGYGILMATTSRESADTLRLELDAGRVKLTVNLGKGPETLYAGYNLNDNEWHTVRVIRRGKSLKLTVDDQQGMTGQMAGDHTRLEFHNIETGIITERRYLSVVPSNFIGHLQSLTFNGMAYIDLCKNGDIDYCELNAPFVFKNIIADPVTFKTKESYVALATLQAYTSMHLFFQFKTTSPDGLILYNSGDGNDFIVVELVKGYLHYVFNLGNGANLIKGSSNKPLNDHQWHNVMISRDTSNLHTVKIDTKITTQSTAGARNLDLKSNLYIGGVSKEMYKTLPKLVHAKEGFQGCLASVDLNGRLPNLISDAILCTGQIDEGCEGPSTTCEEDSCANQGVCLQQWDGFSCDCSMTSFRGPLCNNPGISYIFSKGGGQITYTWPPNDRPSTRADRLAVGFSTFQKEAVLVRVDSSSGLGDYLELHIHQGKIGVKFNVGTDDISIEEVNAIINDGTYHTVRFTRSGGNATLHVDNWPVIERYPAGRQLTIFNSQATIKIGGKDQGQPFQGQLSGLYYNGLKVLNMAAENNPDIVIEGNVRLVGDLPSSMTTESTATAMQSEMSTSIMETTTTLASSTRKSPTREPVGQTTDDILVASAECPSDDDEDIDPCEPSSANPTKANGIPGPSEVIRESSSTTGMVVGIVAAAALCILILLYAMYKYRNRDEGSYHVDESRNYISNSAQSNGAVIKEKQPSSAKSSNKNKKNKDKEYYV</sequence>
<dbReference type="SMART" id="SM00282">
    <property type="entry name" value="LamG"/>
    <property type="match status" value="6"/>
</dbReference>
<feature type="domain" description="Laminin G" evidence="20">
    <location>
        <begin position="1083"/>
        <end position="1251"/>
    </location>
</feature>
<keyword evidence="4 18" id="KW-0812">Transmembrane</keyword>
<dbReference type="PROSITE" id="PS00010">
    <property type="entry name" value="ASX_HYDROXYL"/>
    <property type="match status" value="1"/>
</dbReference>
<evidence type="ECO:0000256" key="1">
    <source>
        <dbReference type="ARBA" id="ARBA00004479"/>
    </source>
</evidence>
<evidence type="ECO:0000256" key="14">
    <source>
        <dbReference type="ARBA" id="ARBA00044281"/>
    </source>
</evidence>
<feature type="domain" description="Laminin G" evidence="20">
    <location>
        <begin position="684"/>
        <end position="848"/>
    </location>
</feature>
<reference evidence="23" key="1">
    <citation type="submission" date="2025-08" db="UniProtKB">
        <authorList>
            <consortium name="RefSeq"/>
        </authorList>
    </citation>
    <scope>IDENTIFICATION</scope>
    <source>
        <strain evidence="23">J_2021</strain>
        <tissue evidence="23">Erythrocytes</tissue>
    </source>
</reference>
<keyword evidence="10 18" id="KW-1133">Transmembrane helix</keyword>
<dbReference type="GO" id="GO:0007155">
    <property type="term" value="P:cell adhesion"/>
    <property type="evidence" value="ECO:0007669"/>
    <property type="project" value="UniProtKB-KW"/>
</dbReference>
<dbReference type="Pfam" id="PF02210">
    <property type="entry name" value="Laminin_G_2"/>
    <property type="match status" value="6"/>
</dbReference>
<feature type="domain" description="Laminin G" evidence="20">
    <location>
        <begin position="257"/>
        <end position="439"/>
    </location>
</feature>
<dbReference type="FunFam" id="2.60.120.200:FF:000004">
    <property type="entry name" value="neurexin-1 isoform X1"/>
    <property type="match status" value="1"/>
</dbReference>
<dbReference type="PROSITE" id="PS50025">
    <property type="entry name" value="LAM_G_DOMAIN"/>
    <property type="match status" value="6"/>
</dbReference>
<comment type="similarity">
    <text evidence="2">Belongs to the neurexin family.</text>
</comment>
<name>A0A8J1KM47_XENLA</name>
<dbReference type="Proteomes" id="UP000186698">
    <property type="component" value="Chromosome 5L"/>
</dbReference>
<evidence type="ECO:0000256" key="8">
    <source>
        <dbReference type="ARBA" id="ARBA00022837"/>
    </source>
</evidence>
<evidence type="ECO:0000256" key="12">
    <source>
        <dbReference type="ARBA" id="ARBA00023157"/>
    </source>
</evidence>
<dbReference type="InterPro" id="IPR000152">
    <property type="entry name" value="EGF-type_Asp/Asn_hydroxyl_site"/>
</dbReference>
<evidence type="ECO:0000259" key="20">
    <source>
        <dbReference type="PROSITE" id="PS50025"/>
    </source>
</evidence>
<feature type="domain" description="EGF-like" evidence="21">
    <location>
        <begin position="202"/>
        <end position="240"/>
    </location>
</feature>
<dbReference type="CDD" id="cd00054">
    <property type="entry name" value="EGF_CA"/>
    <property type="match status" value="2"/>
</dbReference>
<evidence type="ECO:0000256" key="4">
    <source>
        <dbReference type="ARBA" id="ARBA00022692"/>
    </source>
</evidence>
<dbReference type="FunFam" id="2.60.120.200:FF:000007">
    <property type="entry name" value="neurexin-1 isoform X1"/>
    <property type="match status" value="1"/>
</dbReference>
<dbReference type="PROSITE" id="PS50026">
    <property type="entry name" value="EGF_3"/>
    <property type="match status" value="3"/>
</dbReference>
<evidence type="ECO:0000256" key="18">
    <source>
        <dbReference type="SAM" id="Phobius"/>
    </source>
</evidence>
<dbReference type="InterPro" id="IPR001791">
    <property type="entry name" value="Laminin_G"/>
</dbReference>
<dbReference type="PANTHER" id="PTHR15036:SF51">
    <property type="entry name" value="NEUREXIN-1"/>
    <property type="match status" value="1"/>
</dbReference>
<dbReference type="CDD" id="cd00110">
    <property type="entry name" value="LamG"/>
    <property type="match status" value="6"/>
</dbReference>
<keyword evidence="3 16" id="KW-0245">EGF-like domain</keyword>
<dbReference type="SMART" id="SM00181">
    <property type="entry name" value="EGF"/>
    <property type="match status" value="3"/>
</dbReference>
<feature type="region of interest" description="Disordered" evidence="17">
    <location>
        <begin position="1393"/>
        <end position="1426"/>
    </location>
</feature>
<feature type="domain" description="EGF-like" evidence="21">
    <location>
        <begin position="642"/>
        <end position="679"/>
    </location>
</feature>
<evidence type="ECO:0000256" key="10">
    <source>
        <dbReference type="ARBA" id="ARBA00022989"/>
    </source>
</evidence>
<keyword evidence="5" id="KW-0479">Metal-binding</keyword>